<dbReference type="InterPro" id="IPR013320">
    <property type="entry name" value="ConA-like_dom_sf"/>
</dbReference>
<dbReference type="GO" id="GO:0005886">
    <property type="term" value="C:plasma membrane"/>
    <property type="evidence" value="ECO:0007669"/>
    <property type="project" value="UniProtKB-SubCell"/>
</dbReference>
<feature type="region of interest" description="Disordered" evidence="22">
    <location>
        <begin position="2955"/>
        <end position="2999"/>
    </location>
</feature>
<feature type="transmembrane region" description="Helical" evidence="23">
    <location>
        <begin position="2447"/>
        <end position="2470"/>
    </location>
</feature>
<feature type="region of interest" description="Disordered" evidence="22">
    <location>
        <begin position="2736"/>
        <end position="2772"/>
    </location>
</feature>
<feature type="domain" description="Cadherin" evidence="30">
    <location>
        <begin position="693"/>
        <end position="796"/>
    </location>
</feature>
<dbReference type="SMART" id="SM00282">
    <property type="entry name" value="LamG"/>
    <property type="match status" value="2"/>
</dbReference>
<dbReference type="Gene3D" id="1.20.1070.10">
    <property type="entry name" value="Rhodopsin 7-helix transmembrane proteins"/>
    <property type="match status" value="1"/>
</dbReference>
<dbReference type="SMART" id="SM00181">
    <property type="entry name" value="EGF"/>
    <property type="match status" value="6"/>
</dbReference>
<dbReference type="GO" id="GO:0007166">
    <property type="term" value="P:cell surface receptor signaling pathway"/>
    <property type="evidence" value="ECO:0007669"/>
    <property type="project" value="InterPro"/>
</dbReference>
<dbReference type="PROSITE" id="PS01186">
    <property type="entry name" value="EGF_2"/>
    <property type="match status" value="1"/>
</dbReference>
<dbReference type="Gene3D" id="2.10.25.10">
    <property type="entry name" value="Laminin"/>
    <property type="match status" value="3"/>
</dbReference>
<keyword evidence="16" id="KW-0325">Glycoprotein</keyword>
<dbReference type="PRINTS" id="PR00205">
    <property type="entry name" value="CADHERIN"/>
</dbReference>
<keyword evidence="8" id="KW-0677">Repeat</keyword>
<dbReference type="Gene3D" id="2.60.220.50">
    <property type="match status" value="1"/>
</dbReference>
<evidence type="ECO:0000256" key="8">
    <source>
        <dbReference type="ARBA" id="ARBA00022737"/>
    </source>
</evidence>
<feature type="domain" description="EGF-like" evidence="25">
    <location>
        <begin position="1886"/>
        <end position="1922"/>
    </location>
</feature>
<sequence length="3090" mass="344352">MGHRNVRSFTNGDLIFVFVVTLCNFAFSWSFDVHILNTAPIGFLLFNASTGDGEWQHSINPSKSLYGSSKFVTIDPKLGQVTLKDVPSCDSIYESPLRLFIDSRKIQNSHSINTITKLNIHLHGCFEKHRRSLYKDQDNTGYLLLTLDYTTLHNGACFNSSQNVVNLKHTLPASVINCHRQFTIEDKRFVISDNEDLITTTRVCFYRELHFMVNIESLCGSTNSYSVPLHIIIRKHKSTPKYFPSLTYKHSQRIRRQVLRNSAPHFSKANYVSRVPEGRNPPVTVTTITASDSDSGTAGSLYYTLMAVGDTRSSSRFTMNRESGVISTKVILDRETMHTHKFMIVAIDYGNPPRSATASLTILVNDINDNDPRFLQTSYIRPINENFPAGQTVISVHADDDDWGINKEIEYSITNSVPNDGTFIIDSRSGHIKAKISPDREKHDKYTLTVQATDKGTPSRSSSVSVDIIINDLNDNIPQFSNSSYEFRVSENINPVGSRPIGDIDATDADKDANGRISYRITTGNIYDTFIIDSATGELSVIRKVDREVNSVYTLSVRAVDHGNSPKYNTTSVLIRIGDVNDNTPRFNSMLYRKLIVEGIGVGSRVVQVIATDQDEGDNSKIEYSIEQAPSNMPLEININTGWIRTNGKIDHEVANKYYFKVQAKDKGTTPRFSTTSVEIDVQDINDVTPQFKLSEYNAAIAEDALPGTTVVEVTAVDTDSDMNARITYAITGGDPSNVFDMFTYTDKGVIQLRSSLDYRNKPRYTIIVTASDGSLSSQVRVNINVTDANTYRPQFINDPYEARIKEDTPPTTRILTVSASDEDDGLNAKVTYELSSNGNMFTIGVDSGHITLIKELDRETRNSYTITVTAKDQGNPQKSANTDLLVTVLDVNDNHPRFLKPVYTATVQEDDPDGTRVVTIEARDDDLELNGQVRYTFLNGNSGNGDFTIDPIAGTISVAKELDRETEANYELVAYAVDRGTNELSTSVTISVTIGDINDNAPNFGDTPLVLFIKENSLRDSRVGFITANDPDTGTNADVTYTLRQATSCEACADANSFSLITRSGDKSAEVISKTDFDFESDKTEYTIVIRAASGPLFSDAVVKIKVQDVNDNSPTLESFKIIVNNFENRFPTGVIGRVPAEDLDRNDVLIYNFTSGNTAGLLHLDKKNGTIQLDSRLNSDRPTSGRFQVTVSDGLNVVQAKCDLIVRLVTQDMLYNSITVQLKDMTIYGFLSNVYQLFVNGLAKIYNVQPEDVYVFNIKDATIVSSNNILNVSFSVRDYSHTVQQSDAVFYNPQYLKEQIYLQRPELQALSSIQILPFDDNLCLNEPCLNFADCSTVLKYGNAATFIHSKFMIFRPIYPVEVFDCKCPIGFTGMTKDYLCDGEVNLCYSHPCRNNGTCIRQENGYICKCLPNYTGGNCEIDTVGEKLTDCPANICKGPSKCVKKIIGGFRCDECPSRDYYNEYCEMTTRSFTHGSMLLFPSLKKRHRFRLSFKFATRQKNGLLLYNGRFNGRHDFIAIQIVNRQVQFSFSLGGSVTTVTAQVDGVNGVSDGEWQTVTIDYLNRTGTVSIGESCDTEVQLKYSEASQQPSCAARKTHILDSKCIKSTITCHRFLDLTGPLQIGGMPSSLIDTRIQNRNFVGCIKDFYIDGKFLDLGGYAWQNGTTAGCPKKGPFCLATSCKSGGVCKNAWETFQCACPSGYGGKDCSQVIEGPRRLKGDGMLTYSPGLPKIELPWYNGIMFRTRQTEAVLMRIEIANQFVQIELQGGVIKYTYPHSVGSPQTVLFDDIQVNDANWHYLEVRWLQPIQGPAQLQLIMDYGQVQKTLPLTNPVNGAAVNQIMVGGIRQGNNVLNGFKGCVQDIRVGNSPQSLTLPVATPTVEQGCNIGDPCSQNSCPSFSLCESVWDMYKCNCLQGYLGNNCKSVCAEYNPCQHSSRCTTSTSEPGYSCTCNTLSSGQYCEEQWQQPCAASWYGYPICGPCNCPTDKGFKSNCNKTNGICYCKENYYQPAGSGSCYPCDCYPEGSYGTSCDSVTGQCKCRNGVAGRQCDRCPIKVAEVTLRGCEVVYDSCPKNFKDNVWWRKTKFEQIAIQSCPAGSHGNVTRYCTKDGWKEPDMLNCVSSKFSELKVQLQLIDSGKAIVVTRTAKSLMHQLNNATNETTILHGTDLNVTCWLIIHILRYEAKQTGLGLTHLQNAKFTQNLINTLSYILDPKYSRHWRDINNSTGGAAVLLKSLEDYMRTLVHNMAVVFTGGTMRPFDAVTDNIVFGMDTIRKTNFSGSRLPKYNNKVMNEFMFDKDSYVSLPSNLLTASNNSNEFAVAGYIMFKTLGNLLPQHFDPKLRTINTPVFLLSLQDGKNMFNTSLPAPITFHFNEVQDAILSNPQCVYWQFNEALMKEGFWSSDGCKTGQTGSDGLVTCHCDHMTSFAAIFDIGDNTRGSSEAIEVEKITYIAGAICLFCLLWAFIVFCCMNYLESNANTIHIHLVLCILLAEIFYIVGINRTEPILLCKVIAIVLHYTFLCIFSWMFVESLHIYRMLTEIRNIDRGSMKFYYLMGYMIPGIIVGLAVGLKTDAYGNNKFCWMRTDDIPIWSFAGPIIFLVIASVFMFCKSILVSCNPKFNEPENEPTRHSLVVALALLPILGVMWAFGLLAVNHVVSTYHYLFAIFNALTGILILFAHVLLNKWVRAEMVKILTGNKGMNDGLMAPRNNMLSRSALAYAHDSSLEGGLNRFHNIGISTTSTTSRSTSKASSGGLYRPDGYLRNTSTSTSATDYQYGKSPYGYDDAGMLYSKPAVNDPDTGEVDRKQRVDSDSDSEASVAGDLDLASSHSSDDDDDDEYRNEPDWSRQPQNKVLERVKGNTPVSPKGPKHSTPLYDPPVYTVFSNNEPWKHDYSDPEVKGHHVKIVDKPHVYGEDMSDQDVSQNKRTDSPVHKQTDKIRTGSPIDSSIYYQKDINQMRESPKHHIRDSPLHHQRRIESPLSHHSPHRDSPDHHLDTSHFNQRNSPMEYQHIDSPVRGSTEKIGIHDHFRGSNEIIVPPERADSLPNNDSSESNYNIKQKSPPRVPPKPDRVQVLTHNGSITSDDSDGTGHATEV</sequence>
<dbReference type="InterPro" id="IPR001881">
    <property type="entry name" value="EGF-like_Ca-bd_dom"/>
</dbReference>
<evidence type="ECO:0000256" key="17">
    <source>
        <dbReference type="ARBA" id="ARBA00023224"/>
    </source>
</evidence>
<feature type="transmembrane region" description="Helical" evidence="23">
    <location>
        <begin position="2477"/>
        <end position="2495"/>
    </location>
</feature>
<dbReference type="GO" id="GO:0007156">
    <property type="term" value="P:homophilic cell adhesion via plasma membrane adhesion molecules"/>
    <property type="evidence" value="ECO:0007669"/>
    <property type="project" value="InterPro"/>
</dbReference>
<evidence type="ECO:0000259" key="28">
    <source>
        <dbReference type="PROSITE" id="PS50227"/>
    </source>
</evidence>
<dbReference type="PROSITE" id="PS50026">
    <property type="entry name" value="EGF_3"/>
    <property type="match status" value="4"/>
</dbReference>
<feature type="transmembrane region" description="Helical" evidence="23">
    <location>
        <begin position="2626"/>
        <end position="2649"/>
    </location>
</feature>
<dbReference type="Gene3D" id="2.170.300.10">
    <property type="entry name" value="Tie2 ligand-binding domain superfamily"/>
    <property type="match status" value="1"/>
</dbReference>
<dbReference type="GO" id="GO:0004930">
    <property type="term" value="F:G protein-coupled receptor activity"/>
    <property type="evidence" value="ECO:0007669"/>
    <property type="project" value="UniProtKB-KW"/>
</dbReference>
<dbReference type="InterPro" id="IPR001879">
    <property type="entry name" value="GPCR_2_extracellular_dom"/>
</dbReference>
<dbReference type="PRINTS" id="PR00249">
    <property type="entry name" value="GPCRSECRETIN"/>
</dbReference>
<feature type="domain" description="Cadherin" evidence="30">
    <location>
        <begin position="267"/>
        <end position="374"/>
    </location>
</feature>
<dbReference type="InterPro" id="IPR056286">
    <property type="entry name" value="Cadherin_CELSR1-3_9th"/>
</dbReference>
<proteinExistence type="evidence at transcript level"/>
<dbReference type="InterPro" id="IPR015919">
    <property type="entry name" value="Cadherin-like_sf"/>
</dbReference>
<feature type="domain" description="EGF-like" evidence="25">
    <location>
        <begin position="1672"/>
        <end position="1708"/>
    </location>
</feature>
<evidence type="ECO:0000256" key="1">
    <source>
        <dbReference type="ARBA" id="ARBA00004251"/>
    </source>
</evidence>
<evidence type="ECO:0000256" key="16">
    <source>
        <dbReference type="ARBA" id="ARBA00023180"/>
    </source>
</evidence>
<dbReference type="SUPFAM" id="SSF81321">
    <property type="entry name" value="Family A G protein-coupled receptor-like"/>
    <property type="match status" value="1"/>
</dbReference>
<evidence type="ECO:0000256" key="10">
    <source>
        <dbReference type="ARBA" id="ARBA00022889"/>
    </source>
</evidence>
<dbReference type="Gene3D" id="1.25.40.610">
    <property type="match status" value="1"/>
</dbReference>
<evidence type="ECO:0000313" key="32">
    <source>
        <dbReference type="EMBL" id="XBK48612.1"/>
    </source>
</evidence>
<evidence type="ECO:0000313" key="31">
    <source>
        <dbReference type="EMBL" id="AHY88472.1"/>
    </source>
</evidence>
<feature type="domain" description="Cadherin" evidence="30">
    <location>
        <begin position="797"/>
        <end position="899"/>
    </location>
</feature>
<dbReference type="Pfam" id="PF00028">
    <property type="entry name" value="Cadherin"/>
    <property type="match status" value="8"/>
</dbReference>
<dbReference type="Pfam" id="PF01825">
    <property type="entry name" value="GPS"/>
    <property type="match status" value="1"/>
</dbReference>
<dbReference type="GO" id="GO:0005509">
    <property type="term" value="F:calcium ion binding"/>
    <property type="evidence" value="ECO:0007669"/>
    <property type="project" value="UniProtKB-UniRule"/>
</dbReference>
<evidence type="ECO:0000256" key="23">
    <source>
        <dbReference type="SAM" id="Phobius"/>
    </source>
</evidence>
<dbReference type="SMART" id="SM00008">
    <property type="entry name" value="HormR"/>
    <property type="match status" value="1"/>
</dbReference>
<evidence type="ECO:0000256" key="15">
    <source>
        <dbReference type="ARBA" id="ARBA00023170"/>
    </source>
</evidence>
<keyword evidence="5 20" id="KW-0245">EGF-like domain</keyword>
<feature type="compositionally biased region" description="Basic and acidic residues" evidence="22">
    <location>
        <begin position="2919"/>
        <end position="2935"/>
    </location>
</feature>
<dbReference type="Pfam" id="PF00053">
    <property type="entry name" value="EGF_laminin"/>
    <property type="match status" value="1"/>
</dbReference>
<keyword evidence="6 23" id="KW-0812">Transmembrane</keyword>
<reference evidence="32" key="2">
    <citation type="submission" date="2024-06" db="EMBL/GenBank/DDBJ databases">
        <title>Combinatorial Wnt signaling landscape during brachiopod anteroposterior patterning.</title>
        <authorList>
            <person name="Vellutini B.C."/>
            <person name="Martin-Duran J.M."/>
            <person name="Borve A."/>
            <person name="Hejnol A."/>
        </authorList>
    </citation>
    <scope>NUCLEOTIDE SEQUENCE</scope>
</reference>
<keyword evidence="13 23" id="KW-0472">Membrane</keyword>
<feature type="disulfide bond" evidence="21">
    <location>
        <begin position="2038"/>
        <end position="2047"/>
    </location>
</feature>
<dbReference type="FunFam" id="2.60.40.60:FF:000015">
    <property type="entry name" value="FAT atypical cadherin 1"/>
    <property type="match status" value="1"/>
</dbReference>
<dbReference type="InterPro" id="IPR000742">
    <property type="entry name" value="EGF"/>
</dbReference>
<feature type="compositionally biased region" description="Basic and acidic residues" evidence="22">
    <location>
        <begin position="2982"/>
        <end position="2992"/>
    </location>
</feature>
<evidence type="ECO:0000256" key="6">
    <source>
        <dbReference type="ARBA" id="ARBA00022692"/>
    </source>
</evidence>
<dbReference type="InterPro" id="IPR020894">
    <property type="entry name" value="Cadherin_CS"/>
</dbReference>
<feature type="domain" description="EGF-like" evidence="25">
    <location>
        <begin position="1385"/>
        <end position="1421"/>
    </location>
</feature>
<dbReference type="Gene3D" id="4.10.1240.10">
    <property type="entry name" value="GPCR, family 2, extracellular hormone receptor domain"/>
    <property type="match status" value="1"/>
</dbReference>
<dbReference type="EMBL" id="KF946083">
    <property type="protein sequence ID" value="AHY88472.1"/>
    <property type="molecule type" value="mRNA"/>
</dbReference>
<dbReference type="FunFam" id="2.60.40.60:FF:000005">
    <property type="entry name" value="Protocadherin 9"/>
    <property type="match status" value="1"/>
</dbReference>
<feature type="disulfide bond" evidence="20">
    <location>
        <begin position="1950"/>
        <end position="1959"/>
    </location>
</feature>
<feature type="compositionally biased region" description="Basic and acidic residues" evidence="22">
    <location>
        <begin position="2798"/>
        <end position="2807"/>
    </location>
</feature>
<evidence type="ECO:0000256" key="2">
    <source>
        <dbReference type="ARBA" id="ARBA00004651"/>
    </source>
</evidence>
<feature type="disulfide bond" evidence="21">
    <location>
        <begin position="2019"/>
        <end position="2036"/>
    </location>
</feature>
<dbReference type="PROSITE" id="PS50027">
    <property type="entry name" value="EGF_LAM_2"/>
    <property type="match status" value="1"/>
</dbReference>
<name>A0A0F6N0U7_TERTR</name>
<dbReference type="PROSITE" id="PS00010">
    <property type="entry name" value="ASX_HYDROXYL"/>
    <property type="match status" value="1"/>
</dbReference>
<keyword evidence="9 19" id="KW-0106">Calcium</keyword>
<evidence type="ECO:0000259" key="24">
    <source>
        <dbReference type="PROSITE" id="PS50025"/>
    </source>
</evidence>
<evidence type="ECO:0000256" key="12">
    <source>
        <dbReference type="ARBA" id="ARBA00023040"/>
    </source>
</evidence>
<dbReference type="FunFam" id="2.60.40.60:FF:000020">
    <property type="entry name" value="Dachsous cadherin-related 1b"/>
    <property type="match status" value="2"/>
</dbReference>
<keyword evidence="4" id="KW-1003">Cell membrane</keyword>
<feature type="disulfide bond" evidence="20">
    <location>
        <begin position="1698"/>
        <end position="1707"/>
    </location>
</feature>
<evidence type="ECO:0000259" key="25">
    <source>
        <dbReference type="PROSITE" id="PS50026"/>
    </source>
</evidence>
<dbReference type="FunFam" id="2.60.40.60:FF:000024">
    <property type="entry name" value="FAT atypical cadherin 3"/>
    <property type="match status" value="1"/>
</dbReference>
<dbReference type="PROSITE" id="PS50261">
    <property type="entry name" value="G_PROTEIN_RECEP_F2_4"/>
    <property type="match status" value="1"/>
</dbReference>
<dbReference type="PROSITE" id="PS50268">
    <property type="entry name" value="CADHERIN_2"/>
    <property type="match status" value="8"/>
</dbReference>
<dbReference type="SUPFAM" id="SSF111418">
    <property type="entry name" value="Hormone receptor domain"/>
    <property type="match status" value="1"/>
</dbReference>
<feature type="domain" description="Cadherin" evidence="30">
    <location>
        <begin position="375"/>
        <end position="480"/>
    </location>
</feature>
<dbReference type="InterPro" id="IPR057244">
    <property type="entry name" value="GAIN_B"/>
</dbReference>
<dbReference type="Pfam" id="PF02793">
    <property type="entry name" value="HRM"/>
    <property type="match status" value="1"/>
</dbReference>
<keyword evidence="17" id="KW-0807">Transducer</keyword>
<dbReference type="SUPFAM" id="SSF49313">
    <property type="entry name" value="Cadherin-like"/>
    <property type="match status" value="9"/>
</dbReference>
<protein>
    <submittedName>
        <fullName evidence="32">Flamingo/Stan/CELSR protein</fullName>
    </submittedName>
    <submittedName>
        <fullName evidence="31">Fmi</fullName>
    </submittedName>
</protein>
<keyword evidence="3" id="KW-0217">Developmental protein</keyword>
<dbReference type="Pfam" id="PF02210">
    <property type="entry name" value="Laminin_G_2"/>
    <property type="match status" value="2"/>
</dbReference>
<evidence type="ECO:0000256" key="11">
    <source>
        <dbReference type="ARBA" id="ARBA00022989"/>
    </source>
</evidence>
<dbReference type="CDD" id="cd11304">
    <property type="entry name" value="Cadherin_repeat"/>
    <property type="match status" value="9"/>
</dbReference>
<dbReference type="Pfam" id="PF00008">
    <property type="entry name" value="EGF"/>
    <property type="match status" value="1"/>
</dbReference>
<feature type="compositionally biased region" description="Low complexity" evidence="22">
    <location>
        <begin position="2736"/>
        <end position="2748"/>
    </location>
</feature>
<evidence type="ECO:0000259" key="26">
    <source>
        <dbReference type="PROSITE" id="PS50027"/>
    </source>
</evidence>
<evidence type="ECO:0000256" key="20">
    <source>
        <dbReference type="PROSITE-ProRule" id="PRU00076"/>
    </source>
</evidence>
<evidence type="ECO:0000256" key="13">
    <source>
        <dbReference type="ARBA" id="ARBA00023136"/>
    </source>
</evidence>
<evidence type="ECO:0000256" key="14">
    <source>
        <dbReference type="ARBA" id="ARBA00023157"/>
    </source>
</evidence>
<feature type="domain" description="G-protein coupled receptors family 2 profile 1" evidence="28">
    <location>
        <begin position="2049"/>
        <end position="2109"/>
    </location>
</feature>
<comment type="subcellular location">
    <subcellularLocation>
        <location evidence="2">Cell membrane</location>
        <topology evidence="2">Multi-pass membrane protein</topology>
    </subcellularLocation>
    <subcellularLocation>
        <location evidence="1">Cell membrane</location>
        <topology evidence="1">Single-pass type I membrane protein</topology>
    </subcellularLocation>
</comment>
<feature type="transmembrane region" description="Helical" evidence="23">
    <location>
        <begin position="2586"/>
        <end position="2605"/>
    </location>
</feature>
<dbReference type="SUPFAM" id="SSF57196">
    <property type="entry name" value="EGF/Laminin"/>
    <property type="match status" value="2"/>
</dbReference>
<feature type="domain" description="Laminin EGF-like" evidence="26">
    <location>
        <begin position="2017"/>
        <end position="2064"/>
    </location>
</feature>
<dbReference type="Gene3D" id="2.60.120.200">
    <property type="match status" value="2"/>
</dbReference>
<dbReference type="InterPro" id="IPR001791">
    <property type="entry name" value="Laminin_G"/>
</dbReference>
<dbReference type="InterPro" id="IPR036445">
    <property type="entry name" value="GPCR_2_extracell_dom_sf"/>
</dbReference>
<feature type="domain" description="Cadherin" evidence="30">
    <location>
        <begin position="481"/>
        <end position="587"/>
    </location>
</feature>
<dbReference type="Pfam" id="PF23592">
    <property type="entry name" value="Cadherin_CELSR2_9th"/>
    <property type="match status" value="1"/>
</dbReference>
<keyword evidence="11 23" id="KW-1133">Transmembrane helix</keyword>
<keyword evidence="7" id="KW-0732">Signal</keyword>
<feature type="disulfide bond" evidence="21">
    <location>
        <begin position="2017"/>
        <end position="2029"/>
    </location>
</feature>
<dbReference type="FunFam" id="4.10.1240.10:FF:000021">
    <property type="entry name" value="Cadherin EGF LAG seven-pass G-type receptor"/>
    <property type="match status" value="1"/>
</dbReference>
<feature type="disulfide bond" evidence="20">
    <location>
        <begin position="1411"/>
        <end position="1420"/>
    </location>
</feature>
<feature type="domain" description="EGF-like" evidence="25">
    <location>
        <begin position="1923"/>
        <end position="1960"/>
    </location>
</feature>
<dbReference type="InterPro" id="IPR002126">
    <property type="entry name" value="Cadherin-like_dom"/>
</dbReference>
<evidence type="ECO:0000256" key="9">
    <source>
        <dbReference type="ARBA" id="ARBA00022837"/>
    </source>
</evidence>
<dbReference type="FunFam" id="2.10.25.10:FF:000434">
    <property type="entry name" value="Predicted protein"/>
    <property type="match status" value="1"/>
</dbReference>
<evidence type="ECO:0000256" key="5">
    <source>
        <dbReference type="ARBA" id="ARBA00022536"/>
    </source>
</evidence>
<dbReference type="InterPro" id="IPR000152">
    <property type="entry name" value="EGF-type_Asp/Asn_hydroxyl_site"/>
</dbReference>
<dbReference type="Pfam" id="PF16489">
    <property type="entry name" value="GAIN"/>
    <property type="match status" value="1"/>
</dbReference>
<dbReference type="Pfam" id="PF00002">
    <property type="entry name" value="7tm_2"/>
    <property type="match status" value="1"/>
</dbReference>
<feature type="domain" description="Laminin G" evidence="24">
    <location>
        <begin position="1712"/>
        <end position="1884"/>
    </location>
</feature>
<dbReference type="Gene3D" id="2.60.40.60">
    <property type="entry name" value="Cadherins"/>
    <property type="match status" value="9"/>
</dbReference>
<evidence type="ECO:0000256" key="18">
    <source>
        <dbReference type="ARBA" id="ARBA00023292"/>
    </source>
</evidence>
<feature type="region of interest" description="Disordered" evidence="22">
    <location>
        <begin position="2910"/>
        <end position="2943"/>
    </location>
</feature>
<evidence type="ECO:0000259" key="30">
    <source>
        <dbReference type="PROSITE" id="PS50268"/>
    </source>
</evidence>
<evidence type="ECO:0000256" key="21">
    <source>
        <dbReference type="PROSITE-ProRule" id="PRU00460"/>
    </source>
</evidence>
<feature type="transmembrane region" description="Helical" evidence="23">
    <location>
        <begin position="12"/>
        <end position="31"/>
    </location>
</feature>
<keyword evidence="14 20" id="KW-1015">Disulfide bond</keyword>
<dbReference type="PROSITE" id="PS00022">
    <property type="entry name" value="EGF_1"/>
    <property type="match status" value="4"/>
</dbReference>
<organism evidence="31">
    <name type="scientific">Terebratalia transversa</name>
    <name type="common">Transverse lampshell</name>
    <dbReference type="NCBI Taxonomy" id="34513"/>
    <lineage>
        <taxon>Eukaryota</taxon>
        <taxon>Metazoa</taxon>
        <taxon>Spiralia</taxon>
        <taxon>Lophotrochozoa</taxon>
        <taxon>Brachiopoda</taxon>
        <taxon>Rhynchonelliformea</taxon>
        <taxon>Rhynchonellata</taxon>
        <taxon>Terebratellidina</taxon>
        <taxon>Laqueoidea</taxon>
        <taxon>Laqueidae</taxon>
        <taxon>Terebratalia</taxon>
    </lineage>
</organism>
<feature type="compositionally biased region" description="Polar residues" evidence="22">
    <location>
        <begin position="3040"/>
        <end position="3054"/>
    </location>
</feature>
<feature type="disulfide bond" evidence="20">
    <location>
        <begin position="1931"/>
        <end position="1948"/>
    </location>
</feature>
<dbReference type="FunFam" id="2.60.40.60:FF:000013">
    <property type="entry name" value="Cadherin EGF LAG seven-pass G-type receptor"/>
    <property type="match status" value="1"/>
</dbReference>
<feature type="domain" description="G-protein coupled receptors family 2 profile 2" evidence="29">
    <location>
        <begin position="2442"/>
        <end position="2679"/>
    </location>
</feature>
<reference evidence="31" key="1">
    <citation type="submission" date="2013-12" db="EMBL/GenBank/DDBJ databases">
        <title>Multiple evolution of protostomy from a deuterostomic bilaterian ancestor.</title>
        <authorList>
            <person name="Martin-Duran J.M."/>
            <person name="Passamaneck Y.J."/>
            <person name="Martindale M.Q."/>
            <person name="Hejnol A."/>
        </authorList>
    </citation>
    <scope>NUCLEOTIDE SEQUENCE</scope>
</reference>
<dbReference type="SUPFAM" id="SSF49899">
    <property type="entry name" value="Concanavalin A-like lectins/glucanases"/>
    <property type="match status" value="2"/>
</dbReference>
<dbReference type="SMART" id="SM00303">
    <property type="entry name" value="GPS"/>
    <property type="match status" value="1"/>
</dbReference>
<dbReference type="PANTHER" id="PTHR24026">
    <property type="entry name" value="FAT ATYPICAL CADHERIN-RELATED"/>
    <property type="match status" value="1"/>
</dbReference>
<dbReference type="CDD" id="cd15441">
    <property type="entry name" value="7tmB2_CELSR_Adhesion_IV"/>
    <property type="match status" value="1"/>
</dbReference>
<evidence type="ECO:0000256" key="4">
    <source>
        <dbReference type="ARBA" id="ARBA00022475"/>
    </source>
</evidence>
<feature type="region of interest" description="Disordered" evidence="22">
    <location>
        <begin position="2785"/>
        <end position="2874"/>
    </location>
</feature>
<feature type="domain" description="Laminin G" evidence="24">
    <location>
        <begin position="1468"/>
        <end position="1669"/>
    </location>
</feature>
<feature type="compositionally biased region" description="Basic and acidic residues" evidence="22">
    <location>
        <begin position="2955"/>
        <end position="2966"/>
    </location>
</feature>
<dbReference type="CDD" id="cd00110">
    <property type="entry name" value="LamG"/>
    <property type="match status" value="2"/>
</dbReference>
<feature type="compositionally biased region" description="Polar residues" evidence="22">
    <location>
        <begin position="2759"/>
        <end position="2769"/>
    </location>
</feature>
<comment type="caution">
    <text evidence="20">Lacks conserved residue(s) required for the propagation of feature annotation.</text>
</comment>
<dbReference type="InterPro" id="IPR002049">
    <property type="entry name" value="LE_dom"/>
</dbReference>
<dbReference type="PROSITE" id="PS00232">
    <property type="entry name" value="CADHERIN_1"/>
    <property type="match status" value="6"/>
</dbReference>
<dbReference type="CDD" id="cd00054">
    <property type="entry name" value="EGF_CA"/>
    <property type="match status" value="2"/>
</dbReference>
<dbReference type="PROSITE" id="PS50025">
    <property type="entry name" value="LAM_G_DOMAIN"/>
    <property type="match status" value="2"/>
</dbReference>
<feature type="domain" description="Cadherin" evidence="30">
    <location>
        <begin position="588"/>
        <end position="692"/>
    </location>
</feature>
<dbReference type="SMART" id="SM00179">
    <property type="entry name" value="EGF_CA"/>
    <property type="match status" value="3"/>
</dbReference>
<dbReference type="InterPro" id="IPR000203">
    <property type="entry name" value="GPS"/>
</dbReference>
<keyword evidence="12" id="KW-0297">G-protein coupled receptor</keyword>
<keyword evidence="15" id="KW-0675">Receptor</keyword>
<evidence type="ECO:0000256" key="19">
    <source>
        <dbReference type="PROSITE-ProRule" id="PRU00043"/>
    </source>
</evidence>
<accession>A0A0F6N0U7</accession>
<dbReference type="PANTHER" id="PTHR24026:SF51">
    <property type="entry name" value="PROTOCADHERIN-LIKE WING POLARITY PROTEIN STAN"/>
    <property type="match status" value="1"/>
</dbReference>
<feature type="domain" description="Cadherin" evidence="30">
    <location>
        <begin position="1006"/>
        <end position="1118"/>
    </location>
</feature>
<dbReference type="CDD" id="cd00055">
    <property type="entry name" value="EGF_Lam"/>
    <property type="match status" value="1"/>
</dbReference>
<feature type="transmembrane region" description="Helical" evidence="23">
    <location>
        <begin position="2546"/>
        <end position="2566"/>
    </location>
</feature>
<gene>
    <name evidence="31" type="primary">fmi</name>
</gene>
<dbReference type="PROSITE" id="PS50227">
    <property type="entry name" value="G_PROTEIN_RECEP_F2_3"/>
    <property type="match status" value="1"/>
</dbReference>
<dbReference type="FunFam" id="2.60.40.60:FF:000010">
    <property type="entry name" value="Cadherin EGF LAG seven-pass G-type receptor 3"/>
    <property type="match status" value="1"/>
</dbReference>
<dbReference type="SMART" id="SM00112">
    <property type="entry name" value="CA"/>
    <property type="match status" value="8"/>
</dbReference>
<evidence type="ECO:0000256" key="3">
    <source>
        <dbReference type="ARBA" id="ARBA00022473"/>
    </source>
</evidence>
<evidence type="ECO:0000259" key="29">
    <source>
        <dbReference type="PROSITE" id="PS50261"/>
    </source>
</evidence>
<evidence type="ECO:0000256" key="7">
    <source>
        <dbReference type="ARBA" id="ARBA00022729"/>
    </source>
</evidence>
<dbReference type="EMBL" id="PP860519">
    <property type="protein sequence ID" value="XBK48612.1"/>
    <property type="molecule type" value="mRNA"/>
</dbReference>
<evidence type="ECO:0000259" key="27">
    <source>
        <dbReference type="PROSITE" id="PS50221"/>
    </source>
</evidence>
<feature type="transmembrane region" description="Helical" evidence="23">
    <location>
        <begin position="2655"/>
        <end position="2678"/>
    </location>
</feature>
<feature type="domain" description="Cadherin" evidence="30">
    <location>
        <begin position="900"/>
        <end position="1005"/>
    </location>
</feature>
<feature type="disulfide bond" evidence="20">
    <location>
        <begin position="1912"/>
        <end position="1921"/>
    </location>
</feature>
<keyword evidence="18 21" id="KW-0424">Laminin EGF-like domain</keyword>
<evidence type="ECO:0000256" key="22">
    <source>
        <dbReference type="SAM" id="MobiDB-lite"/>
    </source>
</evidence>
<dbReference type="PROSITE" id="PS50221">
    <property type="entry name" value="GAIN_B"/>
    <property type="match status" value="1"/>
</dbReference>
<dbReference type="InterPro" id="IPR046338">
    <property type="entry name" value="GAIN_dom_sf"/>
</dbReference>
<dbReference type="InterPro" id="IPR000832">
    <property type="entry name" value="GPCR_2_secretin-like"/>
</dbReference>
<feature type="transmembrane region" description="Helical" evidence="23">
    <location>
        <begin position="2501"/>
        <end position="2525"/>
    </location>
</feature>
<dbReference type="FunFam" id="2.10.25.10:FF:000011">
    <property type="entry name" value="Cadherin EGF LAG seven-pass G-type receptor"/>
    <property type="match status" value="1"/>
</dbReference>
<dbReference type="SMART" id="SM00180">
    <property type="entry name" value="EGF_Lam"/>
    <property type="match status" value="1"/>
</dbReference>
<feature type="region of interest" description="Disordered" evidence="22">
    <location>
        <begin position="3025"/>
        <end position="3090"/>
    </location>
</feature>
<dbReference type="InterPro" id="IPR032471">
    <property type="entry name" value="AGRL2-4_GAIN_subdom_A"/>
</dbReference>
<dbReference type="InterPro" id="IPR017981">
    <property type="entry name" value="GPCR_2-like_7TM"/>
</dbReference>
<feature type="domain" description="GAIN-B" evidence="27">
    <location>
        <begin position="2276"/>
        <end position="2433"/>
    </location>
</feature>
<keyword evidence="10" id="KW-0130">Cell adhesion</keyword>